<dbReference type="Gene3D" id="1.10.1760.20">
    <property type="match status" value="1"/>
</dbReference>
<keyword evidence="2" id="KW-0813">Transport</keyword>
<dbReference type="PIRSF" id="PIRSF016661">
    <property type="entry name" value="BioY"/>
    <property type="match status" value="1"/>
</dbReference>
<dbReference type="GO" id="GO:0015225">
    <property type="term" value="F:biotin transmembrane transporter activity"/>
    <property type="evidence" value="ECO:0007669"/>
    <property type="project" value="UniProtKB-UniRule"/>
</dbReference>
<dbReference type="PANTHER" id="PTHR34295">
    <property type="entry name" value="BIOTIN TRANSPORTER BIOY"/>
    <property type="match status" value="1"/>
</dbReference>
<evidence type="ECO:0000313" key="4">
    <source>
        <dbReference type="EMBL" id="MBB4956714.1"/>
    </source>
</evidence>
<proteinExistence type="inferred from homology"/>
<organism evidence="4 5">
    <name type="scientific">Micromonospora polyrhachis</name>
    <dbReference type="NCBI Taxonomy" id="1282883"/>
    <lineage>
        <taxon>Bacteria</taxon>
        <taxon>Bacillati</taxon>
        <taxon>Actinomycetota</taxon>
        <taxon>Actinomycetes</taxon>
        <taxon>Micromonosporales</taxon>
        <taxon>Micromonosporaceae</taxon>
        <taxon>Micromonospora</taxon>
    </lineage>
</organism>
<keyword evidence="3" id="KW-1133">Transmembrane helix</keyword>
<keyword evidence="2" id="KW-1003">Cell membrane</keyword>
<feature type="transmembrane region" description="Helical" evidence="3">
    <location>
        <begin position="161"/>
        <end position="187"/>
    </location>
</feature>
<keyword evidence="2 3" id="KW-0472">Membrane</keyword>
<dbReference type="EMBL" id="JACHJW010000001">
    <property type="protein sequence ID" value="MBB4956714.1"/>
    <property type="molecule type" value="Genomic_DNA"/>
</dbReference>
<keyword evidence="3" id="KW-0812">Transmembrane</keyword>
<feature type="transmembrane region" description="Helical" evidence="3">
    <location>
        <begin position="62"/>
        <end position="86"/>
    </location>
</feature>
<comment type="subcellular location">
    <subcellularLocation>
        <location evidence="2">Cell membrane</location>
        <topology evidence="2">Multi-pass membrane protein</topology>
    </subcellularLocation>
</comment>
<dbReference type="InterPro" id="IPR003784">
    <property type="entry name" value="BioY"/>
</dbReference>
<name>A0A7W7SKZ0_9ACTN</name>
<comment type="caution">
    <text evidence="4">The sequence shown here is derived from an EMBL/GenBank/DDBJ whole genome shotgun (WGS) entry which is preliminary data.</text>
</comment>
<accession>A0A7W7SKZ0</accession>
<gene>
    <name evidence="4" type="ORF">FHR38_000447</name>
</gene>
<dbReference type="GO" id="GO:0005886">
    <property type="term" value="C:plasma membrane"/>
    <property type="evidence" value="ECO:0007669"/>
    <property type="project" value="UniProtKB-SubCell"/>
</dbReference>
<protein>
    <recommendedName>
        <fullName evidence="2">Biotin transporter</fullName>
    </recommendedName>
</protein>
<feature type="transmembrane region" description="Helical" evidence="3">
    <location>
        <begin position="135"/>
        <end position="155"/>
    </location>
</feature>
<feature type="transmembrane region" description="Helical" evidence="3">
    <location>
        <begin position="30"/>
        <end position="50"/>
    </location>
</feature>
<dbReference type="Pfam" id="PF02632">
    <property type="entry name" value="BioY"/>
    <property type="match status" value="1"/>
</dbReference>
<dbReference type="PANTHER" id="PTHR34295:SF1">
    <property type="entry name" value="BIOTIN TRANSPORTER BIOY"/>
    <property type="match status" value="1"/>
</dbReference>
<evidence type="ECO:0000256" key="1">
    <source>
        <dbReference type="ARBA" id="ARBA00010692"/>
    </source>
</evidence>
<dbReference type="AlphaFoldDB" id="A0A7W7SKZ0"/>
<keyword evidence="5" id="KW-1185">Reference proteome</keyword>
<comment type="similarity">
    <text evidence="1 2">Belongs to the BioY family.</text>
</comment>
<evidence type="ECO:0000256" key="3">
    <source>
        <dbReference type="SAM" id="Phobius"/>
    </source>
</evidence>
<feature type="transmembrane region" description="Helical" evidence="3">
    <location>
        <begin position="106"/>
        <end position="123"/>
    </location>
</feature>
<reference evidence="4 5" key="1">
    <citation type="submission" date="2020-08" db="EMBL/GenBank/DDBJ databases">
        <title>Sequencing the genomes of 1000 actinobacteria strains.</title>
        <authorList>
            <person name="Klenk H.-P."/>
        </authorList>
    </citation>
    <scope>NUCLEOTIDE SEQUENCE [LARGE SCALE GENOMIC DNA]</scope>
    <source>
        <strain evidence="4 5">DSM 45886</strain>
    </source>
</reference>
<sequence>MADGAAVVAMPGRTGGVLADVWGRSVTRDAVLVVGAAALVGGAAQIALPVPGSPVPVTGQTFAVLVTAAALGPARGAAGMLLYVVVGGLGIPWFANGTSGLSGATVGYLLGFVLAAALVGRLAAAGADRRPWRTLGLMAAGNAVIYLVGVSWLAVVTGTDLAGAMAAGLVPFLIGDVLKALLAAGLLPSAWRLRHRLSTRATDDRGNR</sequence>
<evidence type="ECO:0000313" key="5">
    <source>
        <dbReference type="Proteomes" id="UP000578819"/>
    </source>
</evidence>
<dbReference type="Proteomes" id="UP000578819">
    <property type="component" value="Unassembled WGS sequence"/>
</dbReference>
<evidence type="ECO:0000256" key="2">
    <source>
        <dbReference type="PIRNR" id="PIRNR016661"/>
    </source>
</evidence>
<dbReference type="RefSeq" id="WP_184532313.1">
    <property type="nucleotide sequence ID" value="NZ_JACHJW010000001.1"/>
</dbReference>